<proteinExistence type="predicted"/>
<protein>
    <submittedName>
        <fullName evidence="2">Acetyltransferase</fullName>
    </submittedName>
</protein>
<keyword evidence="3" id="KW-1185">Reference proteome</keyword>
<dbReference type="Pfam" id="PF18467">
    <property type="entry name" value="DUF5613"/>
    <property type="match status" value="1"/>
</dbReference>
<dbReference type="EMBL" id="AMSQ01000005">
    <property type="protein sequence ID" value="EKU48960.1"/>
    <property type="molecule type" value="Genomic_DNA"/>
</dbReference>
<dbReference type="SUPFAM" id="SSF55729">
    <property type="entry name" value="Acyl-CoA N-acyltransferases (Nat)"/>
    <property type="match status" value="1"/>
</dbReference>
<evidence type="ECO:0000259" key="1">
    <source>
        <dbReference type="PROSITE" id="PS51186"/>
    </source>
</evidence>
<dbReference type="STRING" id="1229783.C273_04115"/>
<keyword evidence="2" id="KW-0808">Transferase</keyword>
<dbReference type="CDD" id="cd04301">
    <property type="entry name" value="NAT_SF"/>
    <property type="match status" value="1"/>
</dbReference>
<sequence length="251" mass="28945">MDGIHMSHININSLEHIHNDRYTIHRNREFPASFDTNKWIYHVMPDFKQFQADIRDQREMHISYGAHHVCMMFPENIAPSQALQAKLHQLGFEVGVLELYAIEASELSLFEKLPQVSVAIVDRENLDAYLEIFDTFSAPYGQSFMEEARQNLIDGFDTQPETCLLAYYEGNPVGIMNVIISDEVVEIDGFGVIEAYRNRGIGRTMQQFVGELAQERPIILVADGEDTAKDMYIQQGYVYQGFQYQIVKEYD</sequence>
<feature type="domain" description="N-acetyltransferase" evidence="1">
    <location>
        <begin position="116"/>
        <end position="251"/>
    </location>
</feature>
<dbReference type="Proteomes" id="UP000009885">
    <property type="component" value="Unassembled WGS sequence"/>
</dbReference>
<dbReference type="PATRIC" id="fig|1229783.3.peg.828"/>
<reference evidence="2 3" key="1">
    <citation type="journal article" date="2013" name="Genome Announc.">
        <title>Genome Sequence of Staphylococcus massiliensis Strain S46, Isolated from the Surface of Healthy Human Skin.</title>
        <authorList>
            <person name="Srivastav R."/>
            <person name="Singh A."/>
            <person name="Jangir P.K."/>
            <person name="Kumari C."/>
            <person name="Muduli S."/>
            <person name="Sharma R."/>
        </authorList>
    </citation>
    <scope>NUCLEOTIDE SEQUENCE [LARGE SCALE GENOMIC DNA]</scope>
    <source>
        <strain evidence="2 3">S46</strain>
    </source>
</reference>
<accession>K9B5D5</accession>
<dbReference type="InterPro" id="IPR000182">
    <property type="entry name" value="GNAT_dom"/>
</dbReference>
<organism evidence="2 3">
    <name type="scientific">Staphylococcus massiliensis S46</name>
    <dbReference type="NCBI Taxonomy" id="1229783"/>
    <lineage>
        <taxon>Bacteria</taxon>
        <taxon>Bacillati</taxon>
        <taxon>Bacillota</taxon>
        <taxon>Bacilli</taxon>
        <taxon>Bacillales</taxon>
        <taxon>Staphylococcaceae</taxon>
        <taxon>Staphylococcus</taxon>
    </lineage>
</organism>
<dbReference type="InterPro" id="IPR016181">
    <property type="entry name" value="Acyl_CoA_acyltransferase"/>
</dbReference>
<comment type="caution">
    <text evidence="2">The sequence shown here is derived from an EMBL/GenBank/DDBJ whole genome shotgun (WGS) entry which is preliminary data.</text>
</comment>
<dbReference type="InterPro" id="IPR040549">
    <property type="entry name" value="DUF5613"/>
</dbReference>
<dbReference type="Gene3D" id="3.40.630.30">
    <property type="match status" value="1"/>
</dbReference>
<name>K9B5D5_9STAP</name>
<dbReference type="eggNOG" id="COG0456">
    <property type="taxonomic scope" value="Bacteria"/>
</dbReference>
<evidence type="ECO:0000313" key="3">
    <source>
        <dbReference type="Proteomes" id="UP000009885"/>
    </source>
</evidence>
<dbReference type="RefSeq" id="WP_009382839.1">
    <property type="nucleotide sequence ID" value="NZ_AMSQ01000005.1"/>
</dbReference>
<gene>
    <name evidence="2" type="ORF">C273_04115</name>
</gene>
<dbReference type="GO" id="GO:0016747">
    <property type="term" value="F:acyltransferase activity, transferring groups other than amino-acyl groups"/>
    <property type="evidence" value="ECO:0007669"/>
    <property type="project" value="InterPro"/>
</dbReference>
<evidence type="ECO:0000313" key="2">
    <source>
        <dbReference type="EMBL" id="EKU48960.1"/>
    </source>
</evidence>
<dbReference type="OrthoDB" id="2213517at2"/>
<dbReference type="Pfam" id="PF00583">
    <property type="entry name" value="Acetyltransf_1"/>
    <property type="match status" value="1"/>
</dbReference>
<dbReference type="AlphaFoldDB" id="K9B5D5"/>
<dbReference type="PROSITE" id="PS51186">
    <property type="entry name" value="GNAT"/>
    <property type="match status" value="1"/>
</dbReference>